<dbReference type="RefSeq" id="WP_132596158.1">
    <property type="nucleotide sequence ID" value="NZ_SMKO01000038.1"/>
</dbReference>
<evidence type="ECO:0000256" key="5">
    <source>
        <dbReference type="ARBA" id="ARBA00023163"/>
    </source>
</evidence>
<evidence type="ECO:0000256" key="1">
    <source>
        <dbReference type="ARBA" id="ARBA00005384"/>
    </source>
</evidence>
<dbReference type="Gene3D" id="1.10.10.10">
    <property type="entry name" value="Winged helix-like DNA-binding domain superfamily/Winged helix DNA-binding domain"/>
    <property type="match status" value="1"/>
</dbReference>
<dbReference type="SMART" id="SM00345">
    <property type="entry name" value="HTH_GNTR"/>
    <property type="match status" value="1"/>
</dbReference>
<keyword evidence="4" id="KW-0238">DNA-binding</keyword>
<dbReference type="CDD" id="cd00609">
    <property type="entry name" value="AAT_like"/>
    <property type="match status" value="1"/>
</dbReference>
<name>A0A4R4VIL3_9ACTN</name>
<dbReference type="InterPro" id="IPR015424">
    <property type="entry name" value="PyrdxlP-dep_Trfase"/>
</dbReference>
<dbReference type="InterPro" id="IPR004839">
    <property type="entry name" value="Aminotransferase_I/II_large"/>
</dbReference>
<sequence length="442" mass="46413">MLETYTIAGGSASEIAAGVEAAVSEGRLPPGRMLPPVREAAALAGVSPNTAAAAYRLLRERGVVETAGRRGTRVRPRPASTFREEIRIEVPPGVRDLSEGNPDPALLPALHEALAAAARAHQERPAMYGTGDDEELLALAGARLRADGLPPAPLAITSGTLDAVERVLAAHLRPGDAVAVEDPGWTSLLDLVTAMRLRIVPMRLDDDGPLPDELGRALLAGARAVVVTSRAQNPTGAAVSAERAADLRELLAAHRDVLLVEDDHGSGFVDLPLHPLAGVTRRWILVRSTAKALGPDLRLALVTGDPTTLDRLRGRQRLATGWVSHLLQRAVAHLWRTEAVDTAAVAAAYARRRDGLVAALAARGVTAHGRTGLNVWVPVADESTAITRLLARGWAAAPGARNRVATPPALRLTAATLGQDEIDVLADDLAAALRPASTGRYG</sequence>
<evidence type="ECO:0000256" key="2">
    <source>
        <dbReference type="ARBA" id="ARBA00022898"/>
    </source>
</evidence>
<evidence type="ECO:0000256" key="3">
    <source>
        <dbReference type="ARBA" id="ARBA00023015"/>
    </source>
</evidence>
<dbReference type="GO" id="GO:0003700">
    <property type="term" value="F:DNA-binding transcription factor activity"/>
    <property type="evidence" value="ECO:0007669"/>
    <property type="project" value="InterPro"/>
</dbReference>
<feature type="domain" description="HTH gntR-type" evidence="6">
    <location>
        <begin position="9"/>
        <end position="77"/>
    </location>
</feature>
<protein>
    <submittedName>
        <fullName evidence="7">Aminotransferase class I/II-fold pyridoxal phosphate-dependent enzyme</fullName>
    </submittedName>
</protein>
<dbReference type="InterPro" id="IPR036390">
    <property type="entry name" value="WH_DNA-bd_sf"/>
</dbReference>
<comment type="similarity">
    <text evidence="1">In the C-terminal section; belongs to the class-I pyridoxal-phosphate-dependent aminotransferase family.</text>
</comment>
<dbReference type="InterPro" id="IPR051446">
    <property type="entry name" value="HTH_trans_reg/aminotransferase"/>
</dbReference>
<dbReference type="Gene3D" id="3.40.640.10">
    <property type="entry name" value="Type I PLP-dependent aspartate aminotransferase-like (Major domain)"/>
    <property type="match status" value="1"/>
</dbReference>
<comment type="caution">
    <text evidence="7">The sequence shown here is derived from an EMBL/GenBank/DDBJ whole genome shotgun (WGS) entry which is preliminary data.</text>
</comment>
<keyword evidence="3" id="KW-0805">Transcription regulation</keyword>
<keyword evidence="8" id="KW-1185">Reference proteome</keyword>
<dbReference type="InterPro" id="IPR036388">
    <property type="entry name" value="WH-like_DNA-bd_sf"/>
</dbReference>
<dbReference type="SUPFAM" id="SSF53383">
    <property type="entry name" value="PLP-dependent transferases"/>
    <property type="match status" value="1"/>
</dbReference>
<keyword evidence="5" id="KW-0804">Transcription</keyword>
<dbReference type="Proteomes" id="UP000295258">
    <property type="component" value="Unassembled WGS sequence"/>
</dbReference>
<dbReference type="Pfam" id="PF00392">
    <property type="entry name" value="GntR"/>
    <property type="match status" value="1"/>
</dbReference>
<dbReference type="PROSITE" id="PS50949">
    <property type="entry name" value="HTH_GNTR"/>
    <property type="match status" value="1"/>
</dbReference>
<proteinExistence type="inferred from homology"/>
<reference evidence="7 8" key="1">
    <citation type="submission" date="2019-03" db="EMBL/GenBank/DDBJ databases">
        <title>Draft genome sequences of novel Actinobacteria.</title>
        <authorList>
            <person name="Sahin N."/>
            <person name="Ay H."/>
            <person name="Saygin H."/>
        </authorList>
    </citation>
    <scope>NUCLEOTIDE SEQUENCE [LARGE SCALE GENOMIC DNA]</scope>
    <source>
        <strain evidence="7 8">KC310</strain>
    </source>
</reference>
<dbReference type="AlphaFoldDB" id="A0A4R4VIL3"/>
<gene>
    <name evidence="7" type="ORF">E1292_16825</name>
</gene>
<dbReference type="InterPro" id="IPR015421">
    <property type="entry name" value="PyrdxlP-dep_Trfase_major"/>
</dbReference>
<evidence type="ECO:0000256" key="4">
    <source>
        <dbReference type="ARBA" id="ARBA00023125"/>
    </source>
</evidence>
<dbReference type="GO" id="GO:0030170">
    <property type="term" value="F:pyridoxal phosphate binding"/>
    <property type="evidence" value="ECO:0007669"/>
    <property type="project" value="InterPro"/>
</dbReference>
<organism evidence="7 8">
    <name type="scientific">Nonomuraea deserti</name>
    <dbReference type="NCBI Taxonomy" id="1848322"/>
    <lineage>
        <taxon>Bacteria</taxon>
        <taxon>Bacillati</taxon>
        <taxon>Actinomycetota</taxon>
        <taxon>Actinomycetes</taxon>
        <taxon>Streptosporangiales</taxon>
        <taxon>Streptosporangiaceae</taxon>
        <taxon>Nonomuraea</taxon>
    </lineage>
</organism>
<evidence type="ECO:0000313" key="8">
    <source>
        <dbReference type="Proteomes" id="UP000295258"/>
    </source>
</evidence>
<keyword evidence="7" id="KW-0032">Aminotransferase</keyword>
<dbReference type="PANTHER" id="PTHR46577:SF2">
    <property type="entry name" value="TRANSCRIPTIONAL REGULATORY PROTEIN"/>
    <property type="match status" value="1"/>
</dbReference>
<dbReference type="CDD" id="cd07377">
    <property type="entry name" value="WHTH_GntR"/>
    <property type="match status" value="1"/>
</dbReference>
<accession>A0A4R4VIL3</accession>
<dbReference type="InterPro" id="IPR000524">
    <property type="entry name" value="Tscrpt_reg_HTH_GntR"/>
</dbReference>
<dbReference type="EMBL" id="SMKO01000038">
    <property type="protein sequence ID" value="TDD05539.1"/>
    <property type="molecule type" value="Genomic_DNA"/>
</dbReference>
<evidence type="ECO:0000259" key="6">
    <source>
        <dbReference type="PROSITE" id="PS50949"/>
    </source>
</evidence>
<dbReference type="GO" id="GO:0008483">
    <property type="term" value="F:transaminase activity"/>
    <property type="evidence" value="ECO:0007669"/>
    <property type="project" value="UniProtKB-KW"/>
</dbReference>
<keyword evidence="7" id="KW-0808">Transferase</keyword>
<dbReference type="SUPFAM" id="SSF46785">
    <property type="entry name" value="Winged helix' DNA-binding domain"/>
    <property type="match status" value="1"/>
</dbReference>
<keyword evidence="2" id="KW-0663">Pyridoxal phosphate</keyword>
<evidence type="ECO:0000313" key="7">
    <source>
        <dbReference type="EMBL" id="TDD05539.1"/>
    </source>
</evidence>
<dbReference type="GO" id="GO:0003677">
    <property type="term" value="F:DNA binding"/>
    <property type="evidence" value="ECO:0007669"/>
    <property type="project" value="UniProtKB-KW"/>
</dbReference>
<dbReference type="Pfam" id="PF00155">
    <property type="entry name" value="Aminotran_1_2"/>
    <property type="match status" value="1"/>
</dbReference>
<dbReference type="PANTHER" id="PTHR46577">
    <property type="entry name" value="HTH-TYPE TRANSCRIPTIONAL REGULATORY PROTEIN GABR"/>
    <property type="match status" value="1"/>
</dbReference>